<organism evidence="3 4">
    <name type="scientific">Cellulomonas edaphi</name>
    <dbReference type="NCBI Taxonomy" id="3053468"/>
    <lineage>
        <taxon>Bacteria</taxon>
        <taxon>Bacillati</taxon>
        <taxon>Actinomycetota</taxon>
        <taxon>Actinomycetes</taxon>
        <taxon>Micrococcales</taxon>
        <taxon>Cellulomonadaceae</taxon>
        <taxon>Cellulomonas</taxon>
    </lineage>
</organism>
<comment type="caution">
    <text evidence="3">The sequence shown here is derived from an EMBL/GenBank/DDBJ whole genome shotgun (WGS) entry which is preliminary data.</text>
</comment>
<dbReference type="InterPro" id="IPR015943">
    <property type="entry name" value="WD40/YVTN_repeat-like_dom_sf"/>
</dbReference>
<evidence type="ECO:0000313" key="4">
    <source>
        <dbReference type="Proteomes" id="UP001321453"/>
    </source>
</evidence>
<dbReference type="PANTHER" id="PTHR34512:SF30">
    <property type="entry name" value="OUTER MEMBRANE PROTEIN ASSEMBLY FACTOR BAMB"/>
    <property type="match status" value="1"/>
</dbReference>
<gene>
    <name evidence="3" type="ORF">QRT05_03985</name>
</gene>
<dbReference type="SMART" id="SM00564">
    <property type="entry name" value="PQQ"/>
    <property type="match status" value="4"/>
</dbReference>
<dbReference type="Gene3D" id="2.40.10.480">
    <property type="match status" value="1"/>
</dbReference>
<evidence type="ECO:0000256" key="1">
    <source>
        <dbReference type="SAM" id="Phobius"/>
    </source>
</evidence>
<evidence type="ECO:0000259" key="2">
    <source>
        <dbReference type="Pfam" id="PF13360"/>
    </source>
</evidence>
<name>A0ABT7S4G3_9CELL</name>
<keyword evidence="1" id="KW-0812">Transmembrane</keyword>
<feature type="domain" description="Pyrrolo-quinoline quinone repeat" evidence="2">
    <location>
        <begin position="43"/>
        <end position="262"/>
    </location>
</feature>
<reference evidence="3 4" key="1">
    <citation type="submission" date="2023-06" db="EMBL/GenBank/DDBJ databases">
        <title>Cellulomonas sp. MW9 Whole genome sequence.</title>
        <authorList>
            <person name="Park S."/>
        </authorList>
    </citation>
    <scope>NUCLEOTIDE SEQUENCE [LARGE SCALE GENOMIC DNA]</scope>
    <source>
        <strain evidence="3 4">MW9</strain>
    </source>
</reference>
<dbReference type="Proteomes" id="UP001321453">
    <property type="component" value="Unassembled WGS sequence"/>
</dbReference>
<dbReference type="InterPro" id="IPR002372">
    <property type="entry name" value="PQQ_rpt_dom"/>
</dbReference>
<keyword evidence="4" id="KW-1185">Reference proteome</keyword>
<evidence type="ECO:0000313" key="3">
    <source>
        <dbReference type="EMBL" id="MDM7830481.1"/>
    </source>
</evidence>
<proteinExistence type="predicted"/>
<dbReference type="Gene3D" id="2.130.10.10">
    <property type="entry name" value="YVTN repeat-like/Quinoprotein amine dehydrogenase"/>
    <property type="match status" value="1"/>
</dbReference>
<keyword evidence="1" id="KW-1133">Transmembrane helix</keyword>
<dbReference type="InterPro" id="IPR011047">
    <property type="entry name" value="Quinoprotein_ADH-like_sf"/>
</dbReference>
<feature type="domain" description="Pyrrolo-quinoline quinone repeat" evidence="2">
    <location>
        <begin position="344"/>
        <end position="469"/>
    </location>
</feature>
<dbReference type="Pfam" id="PF13360">
    <property type="entry name" value="PQQ_2"/>
    <property type="match status" value="2"/>
</dbReference>
<feature type="transmembrane region" description="Helical" evidence="1">
    <location>
        <begin position="30"/>
        <end position="48"/>
    </location>
</feature>
<dbReference type="EMBL" id="JAUCGR010000001">
    <property type="protein sequence ID" value="MDM7830481.1"/>
    <property type="molecule type" value="Genomic_DNA"/>
</dbReference>
<keyword evidence="1" id="KW-0472">Membrane</keyword>
<dbReference type="InterPro" id="IPR018391">
    <property type="entry name" value="PQQ_b-propeller_rpt"/>
</dbReference>
<dbReference type="RefSeq" id="WP_289445474.1">
    <property type="nucleotide sequence ID" value="NZ_JAUCGR010000001.1"/>
</dbReference>
<protein>
    <submittedName>
        <fullName evidence="3">PQQ-binding-like beta-propeller repeat protein</fullName>
    </submittedName>
</protein>
<dbReference type="PANTHER" id="PTHR34512">
    <property type="entry name" value="CELL SURFACE PROTEIN"/>
    <property type="match status" value="1"/>
</dbReference>
<accession>A0ABT7S4G3</accession>
<sequence>MSRASMHDVELVEQDRADERTAAPPRLRRYRWWAAALVVVLAGGAVAWQHRSDERADARAARLAAVTGVLASPAGSLEPMWTLHHPDAAVAYGRAADGVLLGGSSVDGDVELHGVDAVTGTVLWRTPVTVPVDETLWAWCDPVHDAEGRMLAVCTAGPDAPAAAVALSSRTIWTVEPRTGRILTSWHVRGDTTLLVTSDQLVVAETTGTGTWQVRSLDPASGETRWSFAPPGAHGRGGLVQPQLIDDGGGRVLASVGNHVWVLSRSGAPVVDRETPTDTWWVALRAGSSIGRSFPPGREPEGLTLLPGRTTVPLAEQPVYVFPDDGSAPNLIFTLGPRLDPELVARSTATGRVVWRSADNVLTSLLIDGILYVGTVREIVALDATSGAVRWRRDVGHAVDQMTTDGEDLLVVAPPTTVATYALDDGRPGWAVDVRDALGPAAGPIASVGFAPGTRTVVAWNQNGSVTALG</sequence>
<dbReference type="SUPFAM" id="SSF50998">
    <property type="entry name" value="Quinoprotein alcohol dehydrogenase-like"/>
    <property type="match status" value="2"/>
</dbReference>